<dbReference type="GO" id="GO:0005829">
    <property type="term" value="C:cytosol"/>
    <property type="evidence" value="ECO:0007669"/>
    <property type="project" value="TreeGrafter"/>
</dbReference>
<evidence type="ECO:0000256" key="4">
    <source>
        <dbReference type="ARBA" id="ARBA00023163"/>
    </source>
</evidence>
<keyword evidence="3" id="KW-0238">DNA-binding</keyword>
<dbReference type="CDD" id="cd05466">
    <property type="entry name" value="PBP2_LTTR_substrate"/>
    <property type="match status" value="1"/>
</dbReference>
<dbReference type="Pfam" id="PF03466">
    <property type="entry name" value="LysR_substrate"/>
    <property type="match status" value="1"/>
</dbReference>
<dbReference type="GO" id="GO:0003677">
    <property type="term" value="F:DNA binding"/>
    <property type="evidence" value="ECO:0007669"/>
    <property type="project" value="UniProtKB-KW"/>
</dbReference>
<dbReference type="InterPro" id="IPR000847">
    <property type="entry name" value="LysR_HTH_N"/>
</dbReference>
<reference evidence="6" key="2">
    <citation type="journal article" date="2021" name="PeerJ">
        <title>Extensive microbial diversity within the chicken gut microbiome revealed by metagenomics and culture.</title>
        <authorList>
            <person name="Gilroy R."/>
            <person name="Ravi A."/>
            <person name="Getino M."/>
            <person name="Pursley I."/>
            <person name="Horton D.L."/>
            <person name="Alikhan N.F."/>
            <person name="Baker D."/>
            <person name="Gharbi K."/>
            <person name="Hall N."/>
            <person name="Watson M."/>
            <person name="Adriaenssens E.M."/>
            <person name="Foster-Nyarko E."/>
            <person name="Jarju S."/>
            <person name="Secka A."/>
            <person name="Antonio M."/>
            <person name="Oren A."/>
            <person name="Chaudhuri R.R."/>
            <person name="La Ragione R."/>
            <person name="Hildebrand F."/>
            <person name="Pallen M.J."/>
        </authorList>
    </citation>
    <scope>NUCLEOTIDE SEQUENCE</scope>
    <source>
        <strain evidence="6">ChiHjej12B11-7776</strain>
    </source>
</reference>
<dbReference type="PANTHER" id="PTHR30419">
    <property type="entry name" value="HTH-TYPE TRANSCRIPTIONAL REGULATOR YBHD"/>
    <property type="match status" value="1"/>
</dbReference>
<evidence type="ECO:0000256" key="3">
    <source>
        <dbReference type="ARBA" id="ARBA00023125"/>
    </source>
</evidence>
<dbReference type="GO" id="GO:0003700">
    <property type="term" value="F:DNA-binding transcription factor activity"/>
    <property type="evidence" value="ECO:0007669"/>
    <property type="project" value="InterPro"/>
</dbReference>
<evidence type="ECO:0000256" key="2">
    <source>
        <dbReference type="ARBA" id="ARBA00023015"/>
    </source>
</evidence>
<dbReference type="PRINTS" id="PR00039">
    <property type="entry name" value="HTHLYSR"/>
</dbReference>
<dbReference type="Pfam" id="PF00126">
    <property type="entry name" value="HTH_1"/>
    <property type="match status" value="1"/>
</dbReference>
<evidence type="ECO:0000313" key="6">
    <source>
        <dbReference type="EMBL" id="HIU90611.1"/>
    </source>
</evidence>
<organism evidence="6 7">
    <name type="scientific">Candidatus Fimimonas merdipullorum</name>
    <dbReference type="NCBI Taxonomy" id="2840822"/>
    <lineage>
        <taxon>Bacteria</taxon>
        <taxon>Pseudomonadati</taxon>
        <taxon>Myxococcota</taxon>
        <taxon>Myxococcia</taxon>
        <taxon>Myxococcales</taxon>
        <taxon>Cystobacterineae</taxon>
        <taxon>Myxococcaceae</taxon>
        <taxon>Myxococcaceae incertae sedis</taxon>
        <taxon>Candidatus Fimimonas</taxon>
    </lineage>
</organism>
<evidence type="ECO:0000256" key="1">
    <source>
        <dbReference type="ARBA" id="ARBA00009437"/>
    </source>
</evidence>
<dbReference type="InterPro" id="IPR036390">
    <property type="entry name" value="WH_DNA-bd_sf"/>
</dbReference>
<dbReference type="Gene3D" id="1.10.10.10">
    <property type="entry name" value="Winged helix-like DNA-binding domain superfamily/Winged helix DNA-binding domain"/>
    <property type="match status" value="1"/>
</dbReference>
<dbReference type="SUPFAM" id="SSF46785">
    <property type="entry name" value="Winged helix' DNA-binding domain"/>
    <property type="match status" value="1"/>
</dbReference>
<keyword evidence="2" id="KW-0805">Transcription regulation</keyword>
<dbReference type="AlphaFoldDB" id="A0A9D1SQ24"/>
<dbReference type="Proteomes" id="UP000886852">
    <property type="component" value="Unassembled WGS sequence"/>
</dbReference>
<dbReference type="FunFam" id="1.10.10.10:FF:000001">
    <property type="entry name" value="LysR family transcriptional regulator"/>
    <property type="match status" value="1"/>
</dbReference>
<sequence length="291" mass="33483">MKLLQIKYFYTVCRCGSITKAAEKLFVSQPTISFCIKELEDEFGLKLFQRKHGRMVLTVEGQFFLEKAKYILQATDVLEKQMRDMATNRSHVKIAVPAMISTFLFPEMFHAFEEKYPDVQLEMLETGSLQTRKLIDANAVDLGITIRDNAVNDNYNVLPLVTTELVFCVNKDHHLAKCDKISFSQLDNEKLILFKADSYQNVIIQSAFARARVEPQIVLYSSQLYTIKRFLECGNAGAFLYRQVAEEDKDIVCIPLEDPIEQKIVLIWAKNGILYSATDQFISFAKQYIQK</sequence>
<proteinExistence type="inferred from homology"/>
<keyword evidence="4" id="KW-0804">Transcription</keyword>
<dbReference type="PANTHER" id="PTHR30419:SF30">
    <property type="entry name" value="LYSR FAMILY TRANSCRIPTIONAL REGULATOR"/>
    <property type="match status" value="1"/>
</dbReference>
<accession>A0A9D1SQ24</accession>
<protein>
    <submittedName>
        <fullName evidence="6">LysR family transcriptional regulator</fullName>
    </submittedName>
</protein>
<gene>
    <name evidence="6" type="ORF">IAC72_01160</name>
</gene>
<dbReference type="EMBL" id="DVOC01000020">
    <property type="protein sequence ID" value="HIU90611.1"/>
    <property type="molecule type" value="Genomic_DNA"/>
</dbReference>
<dbReference type="Gene3D" id="3.40.190.290">
    <property type="match status" value="1"/>
</dbReference>
<name>A0A9D1SQ24_9BACT</name>
<dbReference type="SUPFAM" id="SSF53850">
    <property type="entry name" value="Periplasmic binding protein-like II"/>
    <property type="match status" value="1"/>
</dbReference>
<dbReference type="InterPro" id="IPR036388">
    <property type="entry name" value="WH-like_DNA-bd_sf"/>
</dbReference>
<reference evidence="6" key="1">
    <citation type="submission" date="2020-10" db="EMBL/GenBank/DDBJ databases">
        <authorList>
            <person name="Gilroy R."/>
        </authorList>
    </citation>
    <scope>NUCLEOTIDE SEQUENCE</scope>
    <source>
        <strain evidence="6">ChiHjej12B11-7776</strain>
    </source>
</reference>
<dbReference type="InterPro" id="IPR050950">
    <property type="entry name" value="HTH-type_LysR_regulators"/>
</dbReference>
<dbReference type="PROSITE" id="PS50931">
    <property type="entry name" value="HTH_LYSR"/>
    <property type="match status" value="1"/>
</dbReference>
<evidence type="ECO:0000259" key="5">
    <source>
        <dbReference type="PROSITE" id="PS50931"/>
    </source>
</evidence>
<comment type="similarity">
    <text evidence="1">Belongs to the LysR transcriptional regulatory family.</text>
</comment>
<comment type="caution">
    <text evidence="6">The sequence shown here is derived from an EMBL/GenBank/DDBJ whole genome shotgun (WGS) entry which is preliminary data.</text>
</comment>
<evidence type="ECO:0000313" key="7">
    <source>
        <dbReference type="Proteomes" id="UP000886852"/>
    </source>
</evidence>
<dbReference type="InterPro" id="IPR005119">
    <property type="entry name" value="LysR_subst-bd"/>
</dbReference>
<feature type="domain" description="HTH lysR-type" evidence="5">
    <location>
        <begin position="1"/>
        <end position="58"/>
    </location>
</feature>